<keyword evidence="3" id="KW-0732">Signal</keyword>
<gene>
    <name evidence="5" type="ORF">KDU71_13545</name>
</gene>
<dbReference type="InterPro" id="IPR001932">
    <property type="entry name" value="PPM-type_phosphatase-like_dom"/>
</dbReference>
<feature type="transmembrane region" description="Helical" evidence="2">
    <location>
        <begin position="758"/>
        <end position="780"/>
    </location>
</feature>
<accession>A0A941IYH6</accession>
<dbReference type="GO" id="GO:0000155">
    <property type="term" value="F:phosphorelay sensor kinase activity"/>
    <property type="evidence" value="ECO:0007669"/>
    <property type="project" value="TreeGrafter"/>
</dbReference>
<dbReference type="Gene3D" id="2.60.40.10">
    <property type="entry name" value="Immunoglobulins"/>
    <property type="match status" value="1"/>
</dbReference>
<sequence>MKQIIWLLMLGFLMPLTAFSQSFDFKIYNTSEGLADNDIITLAQDKNDYVWMGTDEGLIRFDGIDYNVYTTADSLAHNYINCLHFDHNGRLWIGHKNGLISYYEDGRFTRLDIEGASQLISGMTGDGQGAIWAVDQKQGLIRIDQSGEIKTFFDRKKFGRKNYTTVKALSPTQLLVGTARKGLFVFNFDTNFDDVEIDKVTDIPSTWINTIVKSKNTNKYWIGTRGNGFYSYSEGQQAGGVRHITDNNLCTKFNIQSEEVTDIYEEAEGHILISTLGNGVIRLIFDPVTGEFSDSFKYSSNNGLSNNDVTDILCDREGNYWFGTKGSGVSLLVNQYFVFYKMHDIGFHYNAQSVFKDGKNLWIGLERGLVLTDPMCFDVRYYDAQYGGIPNDAIVDFYKSGDETLWVATASNGLYYKEKNSERFKKRNYFNDQLALRINDLAGYENQLLLATQRGLFIIDLQSNQVKNYEIKDGLSHNNINFVYVDSKKNIWVGPKDGGLCKINIALDRIERHPVKDEVAMDVTGMAEDDEGKLWISTKGEGVICYVNGSVKHQITTADGLKKDFCYGIQRDIKKRLWIIHDGGLSRIEPASDDKHVISTYGHNDDLGSVFYQVRQDDEGTVWLTSNEGVVNYLPENDRPNTVAPILNLTALYLNDEPIPLTNRLKLKFPYGKGYYKLRLEFRAISFKNPEEVSYEIKIEEEGEKGESVKWSKLNEVNSKEIDYLRPGSYKIRLRAFNADGQESSLSRVITVEVAPPIWFTTWFLILAGCLLVLAIYGLIKYREKALIRQKQLLQQEVASQTVVLREQKAEIERKNRDITDSINYAKKIQSSILPSMDDLMNVFPDSFVYFLPRDIVSGDFYWFNRSKDYFVACCADCTGHGVPGAFMSMIGTTILNDIYRLPSIDSPAAILEKLDEEVKKLLQKNQGNESMDGMDISVLEVHIPTRRVRLASAKRPVYLIMNDELTVYKGSRRSIGDSYEAQLSPYINVEYNCKRGDQIYMFSDGYPDQFGGPLGKKFMKVGVQNLIHNMHQQSGEEQYTTVKENFEKWKGELEQIDDVLFIGVKL</sequence>
<dbReference type="InterPro" id="IPR013783">
    <property type="entry name" value="Ig-like_fold"/>
</dbReference>
<dbReference type="InterPro" id="IPR015943">
    <property type="entry name" value="WD40/YVTN_repeat-like_dom_sf"/>
</dbReference>
<keyword evidence="6" id="KW-1185">Reference proteome</keyword>
<keyword evidence="2" id="KW-0472">Membrane</keyword>
<evidence type="ECO:0000313" key="6">
    <source>
        <dbReference type="Proteomes" id="UP000679220"/>
    </source>
</evidence>
<reference evidence="5" key="2">
    <citation type="submission" date="2021-04" db="EMBL/GenBank/DDBJ databases">
        <authorList>
            <person name="Zhang T."/>
            <person name="Zhang Y."/>
            <person name="Lu D."/>
            <person name="Zuo D."/>
            <person name="Du Z."/>
        </authorList>
    </citation>
    <scope>NUCLEOTIDE SEQUENCE</scope>
    <source>
        <strain evidence="5">JR1</strain>
    </source>
</reference>
<protein>
    <submittedName>
        <fullName evidence="5">SpoIIE family protein phosphatase</fullName>
    </submittedName>
</protein>
<evidence type="ECO:0000259" key="4">
    <source>
        <dbReference type="Pfam" id="PF07228"/>
    </source>
</evidence>
<feature type="signal peptide" evidence="3">
    <location>
        <begin position="1"/>
        <end position="20"/>
    </location>
</feature>
<dbReference type="CDD" id="cd00146">
    <property type="entry name" value="PKD"/>
    <property type="match status" value="1"/>
</dbReference>
<organism evidence="5 6">
    <name type="scientific">Carboxylicivirga sediminis</name>
    <dbReference type="NCBI Taxonomy" id="2006564"/>
    <lineage>
        <taxon>Bacteria</taxon>
        <taxon>Pseudomonadati</taxon>
        <taxon>Bacteroidota</taxon>
        <taxon>Bacteroidia</taxon>
        <taxon>Marinilabiliales</taxon>
        <taxon>Marinilabiliaceae</taxon>
        <taxon>Carboxylicivirga</taxon>
    </lineage>
</organism>
<dbReference type="PANTHER" id="PTHR43547:SF2">
    <property type="entry name" value="HYBRID SIGNAL TRANSDUCTION HISTIDINE KINASE C"/>
    <property type="match status" value="1"/>
</dbReference>
<evidence type="ECO:0000256" key="3">
    <source>
        <dbReference type="SAM" id="SignalP"/>
    </source>
</evidence>
<dbReference type="Pfam" id="PF07494">
    <property type="entry name" value="Reg_prop"/>
    <property type="match status" value="3"/>
</dbReference>
<dbReference type="Gene3D" id="2.130.10.10">
    <property type="entry name" value="YVTN repeat-like/Quinoprotein amine dehydrogenase"/>
    <property type="match status" value="2"/>
</dbReference>
<keyword evidence="2" id="KW-1133">Transmembrane helix</keyword>
<dbReference type="Gene3D" id="3.60.40.10">
    <property type="entry name" value="PPM-type phosphatase domain"/>
    <property type="match status" value="1"/>
</dbReference>
<dbReference type="EMBL" id="JAGTAR010000020">
    <property type="protein sequence ID" value="MBR8536593.1"/>
    <property type="molecule type" value="Genomic_DNA"/>
</dbReference>
<evidence type="ECO:0000313" key="5">
    <source>
        <dbReference type="EMBL" id="MBR8536593.1"/>
    </source>
</evidence>
<name>A0A941IYH6_9BACT</name>
<keyword evidence="1" id="KW-0597">Phosphoprotein</keyword>
<feature type="domain" description="PPM-type phosphatase" evidence="4">
    <location>
        <begin position="869"/>
        <end position="1066"/>
    </location>
</feature>
<proteinExistence type="predicted"/>
<dbReference type="PANTHER" id="PTHR43547">
    <property type="entry name" value="TWO-COMPONENT HISTIDINE KINASE"/>
    <property type="match status" value="1"/>
</dbReference>
<evidence type="ECO:0000256" key="1">
    <source>
        <dbReference type="ARBA" id="ARBA00022553"/>
    </source>
</evidence>
<evidence type="ECO:0000256" key="2">
    <source>
        <dbReference type="SAM" id="Phobius"/>
    </source>
</evidence>
<keyword evidence="2" id="KW-0812">Transmembrane</keyword>
<dbReference type="InterPro" id="IPR036457">
    <property type="entry name" value="PPM-type-like_dom_sf"/>
</dbReference>
<dbReference type="Pfam" id="PF07228">
    <property type="entry name" value="SpoIIE"/>
    <property type="match status" value="1"/>
</dbReference>
<dbReference type="SUPFAM" id="SSF63829">
    <property type="entry name" value="Calcium-dependent phosphotriesterase"/>
    <property type="match status" value="2"/>
</dbReference>
<dbReference type="Proteomes" id="UP000679220">
    <property type="component" value="Unassembled WGS sequence"/>
</dbReference>
<dbReference type="RefSeq" id="WP_212191621.1">
    <property type="nucleotide sequence ID" value="NZ_JAGTAR010000020.1"/>
</dbReference>
<comment type="caution">
    <text evidence="5">The sequence shown here is derived from an EMBL/GenBank/DDBJ whole genome shotgun (WGS) entry which is preliminary data.</text>
</comment>
<reference evidence="5" key="1">
    <citation type="journal article" date="2018" name="Int. J. Syst. Evol. Microbiol.">
        <title>Carboxylicivirga sediminis sp. nov., isolated from coastal sediment.</title>
        <authorList>
            <person name="Wang F.Q."/>
            <person name="Ren L.H."/>
            <person name="Zou R.J."/>
            <person name="Sun Y.Z."/>
            <person name="Liu X.J."/>
            <person name="Jiang F."/>
            <person name="Liu L.J."/>
        </authorList>
    </citation>
    <scope>NUCLEOTIDE SEQUENCE</scope>
    <source>
        <strain evidence="5">JR1</strain>
    </source>
</reference>
<feature type="chain" id="PRO_5037935052" evidence="3">
    <location>
        <begin position="21"/>
        <end position="1067"/>
    </location>
</feature>
<dbReference type="InterPro" id="IPR011110">
    <property type="entry name" value="Reg_prop"/>
</dbReference>
<dbReference type="AlphaFoldDB" id="A0A941IYH6"/>